<dbReference type="Gene3D" id="1.10.1220.10">
    <property type="entry name" value="Met repressor-like"/>
    <property type="match status" value="1"/>
</dbReference>
<reference evidence="8" key="1">
    <citation type="submission" date="2016-10" db="EMBL/GenBank/DDBJ databases">
        <authorList>
            <person name="Varghese N."/>
            <person name="Submissions S."/>
        </authorList>
    </citation>
    <scope>NUCLEOTIDE SEQUENCE [LARGE SCALE GENOMIC DNA]</scope>
    <source>
        <strain evidence="8">CGMCC 1.10824</strain>
    </source>
</reference>
<evidence type="ECO:0000259" key="6">
    <source>
        <dbReference type="Pfam" id="PF17206"/>
    </source>
</evidence>
<evidence type="ECO:0000256" key="2">
    <source>
        <dbReference type="ARBA" id="ARBA00022880"/>
    </source>
</evidence>
<keyword evidence="2 4" id="KW-0236">DNA replication inhibitor</keyword>
<evidence type="ECO:0000313" key="8">
    <source>
        <dbReference type="Proteomes" id="UP000199626"/>
    </source>
</evidence>
<feature type="domain" description="Replication modulator SeqA C-terminal DNA-binding" evidence="5">
    <location>
        <begin position="66"/>
        <end position="172"/>
    </location>
</feature>
<proteinExistence type="inferred from homology"/>
<dbReference type="STRING" id="1159017.SAMN02927930_00403"/>
<dbReference type="NCBIfam" id="NF008389">
    <property type="entry name" value="PRK11187.1"/>
    <property type="match status" value="1"/>
</dbReference>
<dbReference type="InterPro" id="IPR005621">
    <property type="entry name" value="SeqA"/>
</dbReference>
<dbReference type="OrthoDB" id="5591069at2"/>
<dbReference type="InterPro" id="IPR010985">
    <property type="entry name" value="Ribbon_hlx_hlx"/>
</dbReference>
<dbReference type="GO" id="GO:0003677">
    <property type="term" value="F:DNA binding"/>
    <property type="evidence" value="ECO:0007669"/>
    <property type="project" value="UniProtKB-KW"/>
</dbReference>
<keyword evidence="1 4" id="KW-0963">Cytoplasm</keyword>
<dbReference type="RefSeq" id="WP_092591237.1">
    <property type="nucleotide sequence ID" value="NZ_FMXN01000002.1"/>
</dbReference>
<dbReference type="Pfam" id="PF17206">
    <property type="entry name" value="SeqA_N"/>
    <property type="match status" value="1"/>
</dbReference>
<comment type="subcellular location">
    <subcellularLocation>
        <location evidence="4">Cytoplasm</location>
    </subcellularLocation>
</comment>
<comment type="similarity">
    <text evidence="4">Belongs to the SeqA family.</text>
</comment>
<dbReference type="Gene3D" id="1.20.1380.10">
    <property type="entry name" value="Replication modulator SeqA, C-terminal DNA-binding domain"/>
    <property type="match status" value="1"/>
</dbReference>
<dbReference type="AlphaFoldDB" id="A0A1G6AQF4"/>
<comment type="function">
    <text evidence="4">Negative regulator of replication initiation, which contributes to regulation of DNA replication and ensures that replication initiation occurs exactly once per chromosome per cell cycle. Binds to pairs of hemimethylated GATC sequences in the oriC region, thus preventing assembly of replication proteins and re-initiation at newly replicated origins. Repression is relieved when the region becomes fully methylated.</text>
</comment>
<dbReference type="Pfam" id="PF03925">
    <property type="entry name" value="SeqA"/>
    <property type="match status" value="1"/>
</dbReference>
<organism evidence="7 8">
    <name type="scientific">Pseudidiomarina indica</name>
    <dbReference type="NCBI Taxonomy" id="1159017"/>
    <lineage>
        <taxon>Bacteria</taxon>
        <taxon>Pseudomonadati</taxon>
        <taxon>Pseudomonadota</taxon>
        <taxon>Gammaproteobacteria</taxon>
        <taxon>Alteromonadales</taxon>
        <taxon>Idiomarinaceae</taxon>
        <taxon>Pseudidiomarina</taxon>
    </lineage>
</organism>
<evidence type="ECO:0000256" key="4">
    <source>
        <dbReference type="PIRNR" id="PIRNR019401"/>
    </source>
</evidence>
<dbReference type="GO" id="GO:0006355">
    <property type="term" value="P:regulation of DNA-templated transcription"/>
    <property type="evidence" value="ECO:0007669"/>
    <property type="project" value="InterPro"/>
</dbReference>
<dbReference type="SUPFAM" id="SSF47598">
    <property type="entry name" value="Ribbon-helix-helix"/>
    <property type="match status" value="1"/>
</dbReference>
<feature type="domain" description="Negative modulator of initiation of replication SeqA N-terminal" evidence="6">
    <location>
        <begin position="3"/>
        <end position="37"/>
    </location>
</feature>
<evidence type="ECO:0000256" key="1">
    <source>
        <dbReference type="ARBA" id="ARBA00022490"/>
    </source>
</evidence>
<dbReference type="GO" id="GO:0032297">
    <property type="term" value="P:negative regulation of DNA-templated DNA replication initiation"/>
    <property type="evidence" value="ECO:0007669"/>
    <property type="project" value="InterPro"/>
</dbReference>
<sequence>MTKHIEIDEELYRYIASHTQRIGESASSILRRLLNLPPLSPSAGEAVEAIDVAPAAVAPLSAGATIFEVLSATELANQKSAVARFLHILSALYQCHREQFSVVLQITGRDRRYFGTTEAELAASGSSTNPKQIPDSPYFVVTNNNTTRKKSMLAQVALELGYTEEQAEQIKDLL</sequence>
<dbReference type="InterPro" id="IPR036835">
    <property type="entry name" value="SeqA_DNA-bd_C_sf"/>
</dbReference>
<name>A0A1G6AQF4_9GAMM</name>
<dbReference type="InterPro" id="IPR026577">
    <property type="entry name" value="SeqA_DNA-bd_C"/>
</dbReference>
<dbReference type="GO" id="GO:0005737">
    <property type="term" value="C:cytoplasm"/>
    <property type="evidence" value="ECO:0007669"/>
    <property type="project" value="UniProtKB-SubCell"/>
</dbReference>
<protein>
    <recommendedName>
        <fullName evidence="4">Negative modulator of initiation of replication</fullName>
    </recommendedName>
</protein>
<evidence type="ECO:0000259" key="5">
    <source>
        <dbReference type="Pfam" id="PF03925"/>
    </source>
</evidence>
<dbReference type="EMBL" id="FMXN01000002">
    <property type="protein sequence ID" value="SDB10620.1"/>
    <property type="molecule type" value="Genomic_DNA"/>
</dbReference>
<dbReference type="PIRSF" id="PIRSF019401">
    <property type="entry name" value="SeqA"/>
    <property type="match status" value="1"/>
</dbReference>
<gene>
    <name evidence="7" type="ORF">SAMN02927930_00403</name>
</gene>
<keyword evidence="3 4" id="KW-0238">DNA-binding</keyword>
<dbReference type="SUPFAM" id="SSF82808">
    <property type="entry name" value="Replication modulator SeqA, C-terminal DNA-binding domain"/>
    <property type="match status" value="1"/>
</dbReference>
<dbReference type="InterPro" id="IPR033761">
    <property type="entry name" value="SeqA_N"/>
</dbReference>
<accession>A0A1G6AQF4</accession>
<evidence type="ECO:0000313" key="7">
    <source>
        <dbReference type="EMBL" id="SDB10620.1"/>
    </source>
</evidence>
<evidence type="ECO:0000256" key="3">
    <source>
        <dbReference type="ARBA" id="ARBA00023125"/>
    </source>
</evidence>
<dbReference type="Proteomes" id="UP000199626">
    <property type="component" value="Unassembled WGS sequence"/>
</dbReference>
<dbReference type="InterPro" id="IPR013321">
    <property type="entry name" value="Arc_rbn_hlx_hlx"/>
</dbReference>
<keyword evidence="8" id="KW-1185">Reference proteome</keyword>